<protein>
    <submittedName>
        <fullName evidence="11">MARVEL domain-containing protein</fullName>
    </submittedName>
</protein>
<dbReference type="PROSITE" id="PS51257">
    <property type="entry name" value="PROKAR_LIPOPROTEIN"/>
    <property type="match status" value="1"/>
</dbReference>
<evidence type="ECO:0000256" key="3">
    <source>
        <dbReference type="ARBA" id="ARBA00022692"/>
    </source>
</evidence>
<feature type="transmembrane region" description="Helical" evidence="7">
    <location>
        <begin position="90"/>
        <end position="113"/>
    </location>
</feature>
<dbReference type="EMBL" id="UXSR01000485">
    <property type="protein sequence ID" value="VDD76718.1"/>
    <property type="molecule type" value="Genomic_DNA"/>
</dbReference>
<dbReference type="PROSITE" id="PS51225">
    <property type="entry name" value="MARVEL"/>
    <property type="match status" value="1"/>
</dbReference>
<dbReference type="STRING" id="53468.A0A0R3U7C2"/>
<name>A0A0R3U7C2_MESCO</name>
<reference evidence="9 10" key="1">
    <citation type="submission" date="2018-10" db="EMBL/GenBank/DDBJ databases">
        <authorList>
            <consortium name="Pathogen Informatics"/>
        </authorList>
    </citation>
    <scope>NUCLEOTIDE SEQUENCE [LARGE SCALE GENOMIC DNA]</scope>
</reference>
<dbReference type="WBParaSite" id="MCU_009362-RA">
    <property type="protein sequence ID" value="MCU_009362-RA"/>
    <property type="gene ID" value="MCU_009362"/>
</dbReference>
<evidence type="ECO:0000256" key="2">
    <source>
        <dbReference type="ARBA" id="ARBA00010252"/>
    </source>
</evidence>
<comment type="subcellular location">
    <subcellularLocation>
        <location evidence="1">Membrane</location>
        <topology evidence="1">Multi-pass membrane protein</topology>
    </subcellularLocation>
</comment>
<keyword evidence="10" id="KW-1185">Reference proteome</keyword>
<evidence type="ECO:0000313" key="9">
    <source>
        <dbReference type="EMBL" id="VDD76718.1"/>
    </source>
</evidence>
<keyword evidence="5 6" id="KW-0472">Membrane</keyword>
<dbReference type="Pfam" id="PF01284">
    <property type="entry name" value="MARVEL"/>
    <property type="match status" value="1"/>
</dbReference>
<feature type="transmembrane region" description="Helical" evidence="7">
    <location>
        <begin position="48"/>
        <end position="75"/>
    </location>
</feature>
<dbReference type="OrthoDB" id="10041611at2759"/>
<dbReference type="GO" id="GO:0030672">
    <property type="term" value="C:synaptic vesicle membrane"/>
    <property type="evidence" value="ECO:0007669"/>
    <property type="project" value="TreeGrafter"/>
</dbReference>
<proteinExistence type="inferred from homology"/>
<dbReference type="PANTHER" id="PTHR10838:SF20">
    <property type="entry name" value="SYNAPTOGYRIN"/>
    <property type="match status" value="1"/>
</dbReference>
<dbReference type="AlphaFoldDB" id="A0A0R3U7C2"/>
<keyword evidence="4 7" id="KW-1133">Transmembrane helix</keyword>
<dbReference type="GO" id="GO:0031594">
    <property type="term" value="C:neuromuscular junction"/>
    <property type="evidence" value="ECO:0007669"/>
    <property type="project" value="TreeGrafter"/>
</dbReference>
<keyword evidence="3 6" id="KW-0812">Transmembrane</keyword>
<evidence type="ECO:0000256" key="7">
    <source>
        <dbReference type="SAM" id="Phobius"/>
    </source>
</evidence>
<feature type="domain" description="MARVEL" evidence="8">
    <location>
        <begin position="13"/>
        <end position="160"/>
    </location>
</feature>
<evidence type="ECO:0000313" key="11">
    <source>
        <dbReference type="WBParaSite" id="MCU_009362-RA"/>
    </source>
</evidence>
<dbReference type="Proteomes" id="UP000267029">
    <property type="component" value="Unassembled WGS sequence"/>
</dbReference>
<dbReference type="PANTHER" id="PTHR10838">
    <property type="entry name" value="SYNAPTOGYRIN"/>
    <property type="match status" value="1"/>
</dbReference>
<gene>
    <name evidence="9" type="ORF">MCOS_LOCUS2721</name>
</gene>
<accession>A0A0R3U7C2</accession>
<evidence type="ECO:0000256" key="5">
    <source>
        <dbReference type="ARBA" id="ARBA00023136"/>
    </source>
</evidence>
<evidence type="ECO:0000256" key="6">
    <source>
        <dbReference type="PROSITE-ProRule" id="PRU00581"/>
    </source>
</evidence>
<evidence type="ECO:0000256" key="1">
    <source>
        <dbReference type="ARBA" id="ARBA00004141"/>
    </source>
</evidence>
<feature type="transmembrane region" description="Helical" evidence="7">
    <location>
        <begin position="19"/>
        <end position="36"/>
    </location>
</feature>
<dbReference type="InterPro" id="IPR008253">
    <property type="entry name" value="Marvel"/>
</dbReference>
<feature type="transmembrane region" description="Helical" evidence="7">
    <location>
        <begin position="134"/>
        <end position="156"/>
    </location>
</feature>
<evidence type="ECO:0000259" key="8">
    <source>
        <dbReference type="PROSITE" id="PS51225"/>
    </source>
</evidence>
<comment type="similarity">
    <text evidence="2">Belongs to the synaptogyrin family.</text>
</comment>
<evidence type="ECO:0000256" key="4">
    <source>
        <dbReference type="ARBA" id="ARBA00022989"/>
    </source>
</evidence>
<dbReference type="InterPro" id="IPR016579">
    <property type="entry name" value="Synaptogyrin"/>
</dbReference>
<sequence length="226" mass="24901">MEAFGYKVDPRSFVSTPSFILRIVSLAFCIIIIACIDRDGYFAGRCLFYSGGSACGIALTTASFGLIFCLVYIAIDAIFLSIPQQNYRKYVIMVDLGFSGIWTFAYFFTFCYMANHWQRSDAGSALDNVNVNNIRASIAFAFFSIFSWAGITYTAYLRYQSSKTYNQYADDVIETRGSQGANVASSGGYIDYFNQPPSTQSGFDGAGTDEFVSDAHRAGDTDLLAS</sequence>
<reference evidence="11" key="2">
    <citation type="submission" date="2019-11" db="UniProtKB">
        <authorList>
            <consortium name="WormBaseParasite"/>
        </authorList>
    </citation>
    <scope>IDENTIFICATION</scope>
</reference>
<evidence type="ECO:0000313" key="10">
    <source>
        <dbReference type="Proteomes" id="UP000267029"/>
    </source>
</evidence>
<organism evidence="11">
    <name type="scientific">Mesocestoides corti</name>
    <name type="common">Flatworm</name>
    <dbReference type="NCBI Taxonomy" id="53468"/>
    <lineage>
        <taxon>Eukaryota</taxon>
        <taxon>Metazoa</taxon>
        <taxon>Spiralia</taxon>
        <taxon>Lophotrochozoa</taxon>
        <taxon>Platyhelminthes</taxon>
        <taxon>Cestoda</taxon>
        <taxon>Eucestoda</taxon>
        <taxon>Cyclophyllidea</taxon>
        <taxon>Mesocestoididae</taxon>
        <taxon>Mesocestoides</taxon>
    </lineage>
</organism>